<dbReference type="Gene3D" id="4.10.280.10">
    <property type="entry name" value="Helix-loop-helix DNA-binding domain"/>
    <property type="match status" value="1"/>
</dbReference>
<evidence type="ECO:0000259" key="7">
    <source>
        <dbReference type="PROSITE" id="PS50888"/>
    </source>
</evidence>
<dbReference type="STRING" id="22663.A0A218X4S1"/>
<dbReference type="GeneID" id="116196104"/>
<dbReference type="OrthoDB" id="1898027at2759"/>
<keyword evidence="2" id="KW-0805">Transcription regulation</keyword>
<dbReference type="InterPro" id="IPR011598">
    <property type="entry name" value="bHLH_dom"/>
</dbReference>
<feature type="domain" description="BHLH" evidence="7">
    <location>
        <begin position="198"/>
        <end position="251"/>
    </location>
</feature>
<reference evidence="9 11" key="3">
    <citation type="submission" date="2017-11" db="EMBL/GenBank/DDBJ databases">
        <title>De-novo sequencing of pomegranate (Punica granatum L.) genome.</title>
        <authorList>
            <person name="Akparov Z."/>
            <person name="Amiraslanov A."/>
            <person name="Hajiyeva S."/>
            <person name="Abbasov M."/>
            <person name="Kaur K."/>
            <person name="Hamwieh A."/>
            <person name="Solovyev V."/>
            <person name="Salamov A."/>
            <person name="Braich B."/>
            <person name="Kosarev P."/>
            <person name="Mahmoud A."/>
            <person name="Hajiyev E."/>
            <person name="Babayeva S."/>
            <person name="Izzatullayeva V."/>
            <person name="Mammadov A."/>
            <person name="Mammadov A."/>
            <person name="Sharifova S."/>
            <person name="Ojaghi J."/>
            <person name="Eynullazada K."/>
            <person name="Bayramov B."/>
            <person name="Abdulazimova A."/>
            <person name="Shahmuradov I."/>
        </authorList>
    </citation>
    <scope>NUCLEOTIDE SEQUENCE [LARGE SCALE GENOMIC DNA]</scope>
    <source>
        <strain evidence="9">AG2017</strain>
        <strain evidence="11">cv. AG2017</strain>
        <tissue evidence="9">Leaf</tissue>
    </source>
</reference>
<keyword evidence="5" id="KW-0175">Coiled coil</keyword>
<reference evidence="10" key="1">
    <citation type="journal article" date="2017" name="Plant J.">
        <title>The pomegranate (Punica granatum L.) genome and the genomics of punicalagin biosynthesis.</title>
        <authorList>
            <person name="Qin G."/>
            <person name="Xu C."/>
            <person name="Ming R."/>
            <person name="Tang H."/>
            <person name="Guyot R."/>
            <person name="Kramer E.M."/>
            <person name="Hu Y."/>
            <person name="Yi X."/>
            <person name="Qi Y."/>
            <person name="Xu X."/>
            <person name="Gao Z."/>
            <person name="Pan H."/>
            <person name="Jian J."/>
            <person name="Tian Y."/>
            <person name="Yue Z."/>
            <person name="Xu Y."/>
        </authorList>
    </citation>
    <scope>NUCLEOTIDE SEQUENCE [LARGE SCALE GENOMIC DNA]</scope>
    <source>
        <strain evidence="10">cv. Dabenzi</strain>
    </source>
</reference>
<feature type="coiled-coil region" evidence="5">
    <location>
        <begin position="241"/>
        <end position="275"/>
    </location>
</feature>
<reference evidence="8" key="2">
    <citation type="submission" date="2017-06" db="EMBL/GenBank/DDBJ databases">
        <title>The pomegranate genome and the genomics of punicalagin biosynthesis.</title>
        <authorList>
            <person name="Xu C."/>
        </authorList>
    </citation>
    <scope>NUCLEOTIDE SEQUENCE [LARGE SCALE GENOMIC DNA]</scope>
    <source>
        <tissue evidence="8">Fresh leaf</tissue>
    </source>
</reference>
<dbReference type="PANTHER" id="PTHR13935:SF104">
    <property type="entry name" value="TRANSCRIPTION FACTOR BHLH160"/>
    <property type="match status" value="1"/>
</dbReference>
<dbReference type="GO" id="GO:0090575">
    <property type="term" value="C:RNA polymerase II transcription regulator complex"/>
    <property type="evidence" value="ECO:0007669"/>
    <property type="project" value="TreeGrafter"/>
</dbReference>
<dbReference type="PANTHER" id="PTHR13935">
    <property type="entry name" value="ACHAETE-SCUTE TRANSCRIPTION FACTOR-RELATED"/>
    <property type="match status" value="1"/>
</dbReference>
<dbReference type="GO" id="GO:0000981">
    <property type="term" value="F:DNA-binding transcription factor activity, RNA polymerase II-specific"/>
    <property type="evidence" value="ECO:0007669"/>
    <property type="project" value="TreeGrafter"/>
</dbReference>
<evidence type="ECO:0000256" key="4">
    <source>
        <dbReference type="ARBA" id="ARBA00023242"/>
    </source>
</evidence>
<evidence type="ECO:0000313" key="11">
    <source>
        <dbReference type="Proteomes" id="UP000233551"/>
    </source>
</evidence>
<comment type="caution">
    <text evidence="8">The sequence shown here is derived from an EMBL/GenBank/DDBJ whole genome shotgun (WGS) entry which is preliminary data.</text>
</comment>
<proteinExistence type="predicted"/>
<dbReference type="Proteomes" id="UP000233551">
    <property type="component" value="Unassembled WGS sequence"/>
</dbReference>
<accession>A0A218X4S1</accession>
<dbReference type="Proteomes" id="UP000197138">
    <property type="component" value="Unassembled WGS sequence"/>
</dbReference>
<protein>
    <recommendedName>
        <fullName evidence="7">BHLH domain-containing protein</fullName>
    </recommendedName>
</protein>
<comment type="subcellular location">
    <subcellularLocation>
        <location evidence="1">Nucleus</location>
    </subcellularLocation>
</comment>
<sequence length="392" mass="43270">MSSLTKISNPTEETSPYLDVSLEDLDDLWPLLDDQENLVATQPESSNIETYQNDGSFLLSPHHQTANADVNNNSCLLPREHGSTPVPTMNNDPIVGQQLEGQEQDTVPLTGSGIMAQGLLYINTPVEDALCNEENAAFAKISHADQKGKGKAVGGIQIDSPESAETGHRLSRRTRTGRKAADKQHQLQTDGKDGSTVDKKQDHNAKERVRRMKLNASYLALGALLPQSRRSKKRWSAPMVVDKMVEYIPELKREIEELTSEKEKMLDQKREVVDNRICRTSETTSDSTDQLECCPITVSVHEVKSGELIIQICTKKKKNRKEGEEDNSVFSSMMSNFEAKGLSISSASTLNVGGDRICYHLHVQMNGSSDGPDYTAILKENVVSWLTGPSSS</sequence>
<dbReference type="Pfam" id="PF00010">
    <property type="entry name" value="HLH"/>
    <property type="match status" value="1"/>
</dbReference>
<evidence type="ECO:0000256" key="1">
    <source>
        <dbReference type="ARBA" id="ARBA00004123"/>
    </source>
</evidence>
<keyword evidence="11" id="KW-1185">Reference proteome</keyword>
<evidence type="ECO:0000313" key="8">
    <source>
        <dbReference type="EMBL" id="OWM79362.1"/>
    </source>
</evidence>
<evidence type="ECO:0000256" key="3">
    <source>
        <dbReference type="ARBA" id="ARBA00023163"/>
    </source>
</evidence>
<dbReference type="InterPro" id="IPR036638">
    <property type="entry name" value="HLH_DNA-bd_sf"/>
</dbReference>
<dbReference type="GO" id="GO:0000977">
    <property type="term" value="F:RNA polymerase II transcription regulatory region sequence-specific DNA binding"/>
    <property type="evidence" value="ECO:0007669"/>
    <property type="project" value="TreeGrafter"/>
</dbReference>
<evidence type="ECO:0000256" key="6">
    <source>
        <dbReference type="SAM" id="MobiDB-lite"/>
    </source>
</evidence>
<dbReference type="PROSITE" id="PS50888">
    <property type="entry name" value="BHLH"/>
    <property type="match status" value="1"/>
</dbReference>
<evidence type="ECO:0000256" key="5">
    <source>
        <dbReference type="SAM" id="Coils"/>
    </source>
</evidence>
<dbReference type="SUPFAM" id="SSF47459">
    <property type="entry name" value="HLH, helix-loop-helix DNA-binding domain"/>
    <property type="match status" value="1"/>
</dbReference>
<dbReference type="EMBL" id="PGOL01001887">
    <property type="protein sequence ID" value="PKI53011.1"/>
    <property type="molecule type" value="Genomic_DNA"/>
</dbReference>
<dbReference type="GO" id="GO:0046983">
    <property type="term" value="F:protein dimerization activity"/>
    <property type="evidence" value="ECO:0007669"/>
    <property type="project" value="InterPro"/>
</dbReference>
<evidence type="ECO:0000256" key="2">
    <source>
        <dbReference type="ARBA" id="ARBA00023015"/>
    </source>
</evidence>
<keyword evidence="4" id="KW-0539">Nucleus</keyword>
<gene>
    <name evidence="8" type="ORF">CDL15_Pgr003535</name>
    <name evidence="9" type="ORF">CRG98_026591</name>
</gene>
<feature type="region of interest" description="Disordered" evidence="6">
    <location>
        <begin position="144"/>
        <end position="206"/>
    </location>
</feature>
<dbReference type="AlphaFoldDB" id="A0A218X4S1"/>
<evidence type="ECO:0000313" key="10">
    <source>
        <dbReference type="Proteomes" id="UP000197138"/>
    </source>
</evidence>
<evidence type="ECO:0000313" key="9">
    <source>
        <dbReference type="EMBL" id="PKI53011.1"/>
    </source>
</evidence>
<feature type="compositionally biased region" description="Basic and acidic residues" evidence="6">
    <location>
        <begin position="179"/>
        <end position="206"/>
    </location>
</feature>
<dbReference type="EMBL" id="MTKT01002492">
    <property type="protein sequence ID" value="OWM79362.1"/>
    <property type="molecule type" value="Genomic_DNA"/>
</dbReference>
<dbReference type="SMART" id="SM00353">
    <property type="entry name" value="HLH"/>
    <property type="match status" value="1"/>
</dbReference>
<dbReference type="InterPro" id="IPR015660">
    <property type="entry name" value="MASH1/Ascl1a-like"/>
</dbReference>
<name>A0A218X4S1_PUNGR</name>
<organism evidence="8 10">
    <name type="scientific">Punica granatum</name>
    <name type="common">Pomegranate</name>
    <dbReference type="NCBI Taxonomy" id="22663"/>
    <lineage>
        <taxon>Eukaryota</taxon>
        <taxon>Viridiplantae</taxon>
        <taxon>Streptophyta</taxon>
        <taxon>Embryophyta</taxon>
        <taxon>Tracheophyta</taxon>
        <taxon>Spermatophyta</taxon>
        <taxon>Magnoliopsida</taxon>
        <taxon>eudicotyledons</taxon>
        <taxon>Gunneridae</taxon>
        <taxon>Pentapetalae</taxon>
        <taxon>rosids</taxon>
        <taxon>malvids</taxon>
        <taxon>Myrtales</taxon>
        <taxon>Lythraceae</taxon>
        <taxon>Punica</taxon>
    </lineage>
</organism>
<keyword evidence="3" id="KW-0804">Transcription</keyword>
<feature type="compositionally biased region" description="Basic residues" evidence="6">
    <location>
        <begin position="169"/>
        <end position="178"/>
    </location>
</feature>